<dbReference type="Bgee" id="ENSOCUG00000025898">
    <property type="expression patterns" value="Expressed in adult mammalian kidney and 17 other cell types or tissues"/>
</dbReference>
<gene>
    <name evidence="4" type="primary">BICDL1</name>
</gene>
<reference evidence="4 5" key="1">
    <citation type="journal article" date="2011" name="Nature">
        <title>A high-resolution map of human evolutionary constraint using 29 mammals.</title>
        <authorList>
            <person name="Lindblad-Toh K."/>
            <person name="Garber M."/>
            <person name="Zuk O."/>
            <person name="Lin M.F."/>
            <person name="Parker B.J."/>
            <person name="Washietl S."/>
            <person name="Kheradpour P."/>
            <person name="Ernst J."/>
            <person name="Jordan G."/>
            <person name="Mauceli E."/>
            <person name="Ward L.D."/>
            <person name="Lowe C.B."/>
            <person name="Holloway A.K."/>
            <person name="Clamp M."/>
            <person name="Gnerre S."/>
            <person name="Alfoldi J."/>
            <person name="Beal K."/>
            <person name="Chang J."/>
            <person name="Clawson H."/>
            <person name="Cuff J."/>
            <person name="Di Palma F."/>
            <person name="Fitzgerald S."/>
            <person name="Flicek P."/>
            <person name="Guttman M."/>
            <person name="Hubisz M.J."/>
            <person name="Jaffe D.B."/>
            <person name="Jungreis I."/>
            <person name="Kent W.J."/>
            <person name="Kostka D."/>
            <person name="Lara M."/>
            <person name="Martins A.L."/>
            <person name="Massingham T."/>
            <person name="Moltke I."/>
            <person name="Raney B.J."/>
            <person name="Rasmussen M.D."/>
            <person name="Robinson J."/>
            <person name="Stark A."/>
            <person name="Vilella A.J."/>
            <person name="Wen J."/>
            <person name="Xie X."/>
            <person name="Zody M.C."/>
            <person name="Baldwin J."/>
            <person name="Bloom T."/>
            <person name="Chin C.W."/>
            <person name="Heiman D."/>
            <person name="Nicol R."/>
            <person name="Nusbaum C."/>
            <person name="Young S."/>
            <person name="Wilkinson J."/>
            <person name="Worley K.C."/>
            <person name="Kovar C.L."/>
            <person name="Muzny D.M."/>
            <person name="Gibbs R.A."/>
            <person name="Cree A."/>
            <person name="Dihn H.H."/>
            <person name="Fowler G."/>
            <person name="Jhangiani S."/>
            <person name="Joshi V."/>
            <person name="Lee S."/>
            <person name="Lewis L.R."/>
            <person name="Nazareth L.V."/>
            <person name="Okwuonu G."/>
            <person name="Santibanez J."/>
            <person name="Warren W.C."/>
            <person name="Mardis E.R."/>
            <person name="Weinstock G.M."/>
            <person name="Wilson R.K."/>
            <person name="Delehaunty K."/>
            <person name="Dooling D."/>
            <person name="Fronik C."/>
            <person name="Fulton L."/>
            <person name="Fulton B."/>
            <person name="Graves T."/>
            <person name="Minx P."/>
            <person name="Sodergren E."/>
            <person name="Birney E."/>
            <person name="Margulies E.H."/>
            <person name="Herrero J."/>
            <person name="Green E.D."/>
            <person name="Haussler D."/>
            <person name="Siepel A."/>
            <person name="Goldman N."/>
            <person name="Pollard K.S."/>
            <person name="Pedersen J.S."/>
            <person name="Lander E.S."/>
            <person name="Kellis M."/>
        </authorList>
    </citation>
    <scope>NUCLEOTIDE SEQUENCE [LARGE SCALE GENOMIC DNA]</scope>
    <source>
        <strain evidence="4 5">Thorbecke inbred</strain>
    </source>
</reference>
<proteinExistence type="predicted"/>
<feature type="coiled-coil region" evidence="2">
    <location>
        <begin position="248"/>
        <end position="325"/>
    </location>
</feature>
<dbReference type="AlphaFoldDB" id="A0A5F9DPQ7"/>
<dbReference type="GeneTree" id="ENSGT00940000157442"/>
<dbReference type="EMBL" id="AAGW02063853">
    <property type="status" value="NOT_ANNOTATED_CDS"/>
    <property type="molecule type" value="Genomic_DNA"/>
</dbReference>
<evidence type="ECO:0000313" key="4">
    <source>
        <dbReference type="Ensembl" id="ENSOCUP00000047489.1"/>
    </source>
</evidence>
<evidence type="ECO:0000313" key="5">
    <source>
        <dbReference type="Proteomes" id="UP000001811"/>
    </source>
</evidence>
<reference evidence="4" key="2">
    <citation type="submission" date="2025-08" db="UniProtKB">
        <authorList>
            <consortium name="Ensembl"/>
        </authorList>
    </citation>
    <scope>IDENTIFICATION</scope>
    <source>
        <strain evidence="4">Thorbecke</strain>
    </source>
</reference>
<feature type="coiled-coil region" evidence="2">
    <location>
        <begin position="121"/>
        <end position="219"/>
    </location>
</feature>
<name>A0A5F9DPQ7_RABIT</name>
<keyword evidence="5" id="KW-1185">Reference proteome</keyword>
<dbReference type="GO" id="GO:0047496">
    <property type="term" value="P:vesicle transport along microtubule"/>
    <property type="evidence" value="ECO:0007669"/>
    <property type="project" value="TreeGrafter"/>
</dbReference>
<feature type="region of interest" description="Disordered" evidence="3">
    <location>
        <begin position="70"/>
        <end position="95"/>
    </location>
</feature>
<dbReference type="InterPro" id="IPR051149">
    <property type="entry name" value="Spindly/BICDR_Dynein_Adapter"/>
</dbReference>
<dbReference type="Proteomes" id="UP000001811">
    <property type="component" value="Chromosome 21"/>
</dbReference>
<keyword evidence="1 2" id="KW-0175">Coiled coil</keyword>
<feature type="compositionally biased region" description="Low complexity" evidence="3">
    <location>
        <begin position="338"/>
        <end position="347"/>
    </location>
</feature>
<feature type="coiled-coil region" evidence="2">
    <location>
        <begin position="412"/>
        <end position="486"/>
    </location>
</feature>
<protein>
    <submittedName>
        <fullName evidence="4">BICD family like cargo adaptor 1</fullName>
    </submittedName>
</protein>
<evidence type="ECO:0000256" key="3">
    <source>
        <dbReference type="SAM" id="MobiDB-lite"/>
    </source>
</evidence>
<dbReference type="PANTHER" id="PTHR32123:SF12">
    <property type="entry name" value="BICD FAMILY-LIKE CARGO ADAPTER 1"/>
    <property type="match status" value="1"/>
</dbReference>
<dbReference type="Ensembl" id="ENSOCUT00000064071.1">
    <property type="protein sequence ID" value="ENSOCUP00000047489.1"/>
    <property type="gene ID" value="ENSOCUG00000025898.3"/>
</dbReference>
<evidence type="ECO:0000256" key="2">
    <source>
        <dbReference type="SAM" id="Coils"/>
    </source>
</evidence>
<accession>A0A5F9DPQ7</accession>
<dbReference type="EMBL" id="AAGW02063855">
    <property type="status" value="NOT_ANNOTATED_CDS"/>
    <property type="molecule type" value="Genomic_DNA"/>
</dbReference>
<sequence>MSAFCLGLAGRASAPAEPDSACCMELPAAARDAVRSPAAAALVSFPGGPGDLELALEEELALLAAGERLSDPGEHSQAEPGPPAEGAAPQPPSAQDPELLSVIRQKEKDLVLAARLGKALLERNQDMSRQYEQMHKELTDKLEHLEQEKHELRRRFENREGEWEGRVSELESDVKQLQDELERQQVHLREADREKTRAVQELSEQNQRLLDQLSRASEVEKQLSMQVHALREDFREKNSSTNQHIIRLESLQAELHQSQLELQEVRLSYRQLQVKVEELTEERSLQSSAATSASLLSEIEQSMEAEELEQEREQLRLQLWEAYCQVRYLCSHLRGNDSADSAVSTDSSMDESSETSSAKDVPAGSLRTALNELKRLIQSIVDGMEPTSSRRIDDDSLEEQIRQTSEDSRALRELMEGERGKLRQSLEELQQLHSQVTLLSVEMTALKEERDQLRVTSEDKEPKEQLQKAIRDRDEAIAKKNAVELELAKCKMDMMSLNSQLLDAIQQKLSLSQQLEAWQDDMHRVIDRQLMDTHLKERGRPADAFCRGHSTGRGDDPGSMEGKRLFSFFRKI</sequence>
<organism evidence="4 5">
    <name type="scientific">Oryctolagus cuniculus</name>
    <name type="common">Rabbit</name>
    <dbReference type="NCBI Taxonomy" id="9986"/>
    <lineage>
        <taxon>Eukaryota</taxon>
        <taxon>Metazoa</taxon>
        <taxon>Chordata</taxon>
        <taxon>Craniata</taxon>
        <taxon>Vertebrata</taxon>
        <taxon>Euteleostomi</taxon>
        <taxon>Mammalia</taxon>
        <taxon>Eutheria</taxon>
        <taxon>Euarchontoglires</taxon>
        <taxon>Glires</taxon>
        <taxon>Lagomorpha</taxon>
        <taxon>Leporidae</taxon>
        <taxon>Oryctolagus</taxon>
    </lineage>
</organism>
<evidence type="ECO:0000256" key="1">
    <source>
        <dbReference type="ARBA" id="ARBA00023054"/>
    </source>
</evidence>
<reference evidence="4" key="3">
    <citation type="submission" date="2025-09" db="UniProtKB">
        <authorList>
            <consortium name="Ensembl"/>
        </authorList>
    </citation>
    <scope>IDENTIFICATION</scope>
    <source>
        <strain evidence="4">Thorbecke</strain>
    </source>
</reference>
<dbReference type="GO" id="GO:0055107">
    <property type="term" value="P:Golgi to secretory granule transport"/>
    <property type="evidence" value="ECO:0007669"/>
    <property type="project" value="TreeGrafter"/>
</dbReference>
<dbReference type="EMBL" id="AAGW02063854">
    <property type="status" value="NOT_ANNOTATED_CDS"/>
    <property type="molecule type" value="Genomic_DNA"/>
</dbReference>
<dbReference type="PANTHER" id="PTHR32123">
    <property type="entry name" value="BICD FAMILY-LIKE CARGO ADAPTER"/>
    <property type="match status" value="1"/>
</dbReference>
<feature type="region of interest" description="Disordered" evidence="3">
    <location>
        <begin position="337"/>
        <end position="364"/>
    </location>
</feature>